<proteinExistence type="predicted"/>
<name>A0ABR4IMX9_9EURO</name>
<feature type="region of interest" description="Disordered" evidence="1">
    <location>
        <begin position="1"/>
        <end position="27"/>
    </location>
</feature>
<evidence type="ECO:0000313" key="3">
    <source>
        <dbReference type="Proteomes" id="UP001610446"/>
    </source>
</evidence>
<sequence length="189" mass="20677">MFQTSPHGGQMDGRNRPNPFESRAHSPDIADASCECGRGTGASISTTGGGFTVPLLSGLSPLSNQANHARHRPHLTAAGARQEYIRRFGSLRLGRVTIESHKNGCKGPDPPAHVFPDSVCSLWNCSSFSFSQPRIKDWPLRRGVCDGSSSARWVSEPTNLSGRARGYHRTSGPRTCNRDSRSYKLRDDR</sequence>
<gene>
    <name evidence="2" type="ORF">BJY01DRAFT_126493</name>
</gene>
<feature type="region of interest" description="Disordered" evidence="1">
    <location>
        <begin position="160"/>
        <end position="189"/>
    </location>
</feature>
<accession>A0ABR4IMX9</accession>
<evidence type="ECO:0000313" key="2">
    <source>
        <dbReference type="EMBL" id="KAL2829095.1"/>
    </source>
</evidence>
<keyword evidence="3" id="KW-1185">Reference proteome</keyword>
<evidence type="ECO:0000256" key="1">
    <source>
        <dbReference type="SAM" id="MobiDB-lite"/>
    </source>
</evidence>
<comment type="caution">
    <text evidence="2">The sequence shown here is derived from an EMBL/GenBank/DDBJ whole genome shotgun (WGS) entry which is preliminary data.</text>
</comment>
<dbReference type="Proteomes" id="UP001610446">
    <property type="component" value="Unassembled WGS sequence"/>
</dbReference>
<reference evidence="2 3" key="1">
    <citation type="submission" date="2024-07" db="EMBL/GenBank/DDBJ databases">
        <title>Section-level genome sequencing and comparative genomics of Aspergillus sections Usti and Cavernicolus.</title>
        <authorList>
            <consortium name="Lawrence Berkeley National Laboratory"/>
            <person name="Nybo J.L."/>
            <person name="Vesth T.C."/>
            <person name="Theobald S."/>
            <person name="Frisvad J.C."/>
            <person name="Larsen T.O."/>
            <person name="Kjaerboelling I."/>
            <person name="Rothschild-Mancinelli K."/>
            <person name="Lyhne E.K."/>
            <person name="Kogle M.E."/>
            <person name="Barry K."/>
            <person name="Clum A."/>
            <person name="Na H."/>
            <person name="Ledsgaard L."/>
            <person name="Lin J."/>
            <person name="Lipzen A."/>
            <person name="Kuo A."/>
            <person name="Riley R."/>
            <person name="Mondo S."/>
            <person name="Labutti K."/>
            <person name="Haridas S."/>
            <person name="Pangalinan J."/>
            <person name="Salamov A.A."/>
            <person name="Simmons B.A."/>
            <person name="Magnuson J.K."/>
            <person name="Chen J."/>
            <person name="Drula E."/>
            <person name="Henrissat B."/>
            <person name="Wiebenga A."/>
            <person name="Lubbers R.J."/>
            <person name="Gomes A.C."/>
            <person name="Makela M.R."/>
            <person name="Stajich J."/>
            <person name="Grigoriev I.V."/>
            <person name="Mortensen U.H."/>
            <person name="De Vries R.P."/>
            <person name="Baker S.E."/>
            <person name="Andersen M.R."/>
        </authorList>
    </citation>
    <scope>NUCLEOTIDE SEQUENCE [LARGE SCALE GENOMIC DNA]</scope>
    <source>
        <strain evidence="2 3">CBS 123904</strain>
    </source>
</reference>
<dbReference type="EMBL" id="JBFXLU010000343">
    <property type="protein sequence ID" value="KAL2829095.1"/>
    <property type="molecule type" value="Genomic_DNA"/>
</dbReference>
<feature type="compositionally biased region" description="Basic and acidic residues" evidence="1">
    <location>
        <begin position="176"/>
        <end position="189"/>
    </location>
</feature>
<organism evidence="2 3">
    <name type="scientific">Aspergillus pseudoustus</name>
    <dbReference type="NCBI Taxonomy" id="1810923"/>
    <lineage>
        <taxon>Eukaryota</taxon>
        <taxon>Fungi</taxon>
        <taxon>Dikarya</taxon>
        <taxon>Ascomycota</taxon>
        <taxon>Pezizomycotina</taxon>
        <taxon>Eurotiomycetes</taxon>
        <taxon>Eurotiomycetidae</taxon>
        <taxon>Eurotiales</taxon>
        <taxon>Aspergillaceae</taxon>
        <taxon>Aspergillus</taxon>
        <taxon>Aspergillus subgen. Nidulantes</taxon>
    </lineage>
</organism>
<protein>
    <submittedName>
        <fullName evidence="2">Uncharacterized protein</fullName>
    </submittedName>
</protein>